<dbReference type="RefSeq" id="WP_377655164.1">
    <property type="nucleotide sequence ID" value="NZ_JBHSJH010000003.1"/>
</dbReference>
<accession>A0ABV9TDI9</accession>
<dbReference type="Pfam" id="PF19455">
    <property type="entry name" value="DUF5993"/>
    <property type="match status" value="1"/>
</dbReference>
<name>A0ABV9TDI9_9GAMM</name>
<gene>
    <name evidence="1" type="ORF">ACFPDQ_07385</name>
</gene>
<dbReference type="InterPro" id="IPR046035">
    <property type="entry name" value="DUF5993"/>
</dbReference>
<organism evidence="1 2">
    <name type="scientific">Pseudofrancisella aestuarii</name>
    <dbReference type="NCBI Taxonomy" id="2670347"/>
    <lineage>
        <taxon>Bacteria</taxon>
        <taxon>Pseudomonadati</taxon>
        <taxon>Pseudomonadota</taxon>
        <taxon>Gammaproteobacteria</taxon>
        <taxon>Thiotrichales</taxon>
        <taxon>Francisellaceae</taxon>
        <taxon>Pseudofrancisella</taxon>
    </lineage>
</organism>
<protein>
    <submittedName>
        <fullName evidence="1">DUF5993 family protein</fullName>
    </submittedName>
</protein>
<dbReference type="EMBL" id="JBHSJH010000003">
    <property type="protein sequence ID" value="MFC4892871.1"/>
    <property type="molecule type" value="Genomic_DNA"/>
</dbReference>
<sequence>MLFITAICILIKKNRWAVLFFLLTILVLELEFIHHATDPLGLQY</sequence>
<evidence type="ECO:0000313" key="2">
    <source>
        <dbReference type="Proteomes" id="UP001595926"/>
    </source>
</evidence>
<comment type="caution">
    <text evidence="1">The sequence shown here is derived from an EMBL/GenBank/DDBJ whole genome shotgun (WGS) entry which is preliminary data.</text>
</comment>
<reference evidence="2" key="1">
    <citation type="journal article" date="2019" name="Int. J. Syst. Evol. Microbiol.">
        <title>The Global Catalogue of Microorganisms (GCM) 10K type strain sequencing project: providing services to taxonomists for standard genome sequencing and annotation.</title>
        <authorList>
            <consortium name="The Broad Institute Genomics Platform"/>
            <consortium name="The Broad Institute Genome Sequencing Center for Infectious Disease"/>
            <person name="Wu L."/>
            <person name="Ma J."/>
        </authorList>
    </citation>
    <scope>NUCLEOTIDE SEQUENCE [LARGE SCALE GENOMIC DNA]</scope>
    <source>
        <strain evidence="2">CGMCC 1.13718</strain>
    </source>
</reference>
<dbReference type="Proteomes" id="UP001595926">
    <property type="component" value="Unassembled WGS sequence"/>
</dbReference>
<evidence type="ECO:0000313" key="1">
    <source>
        <dbReference type="EMBL" id="MFC4892871.1"/>
    </source>
</evidence>
<proteinExistence type="predicted"/>
<keyword evidence="2" id="KW-1185">Reference proteome</keyword>